<accession>A0ABU6FW88</accession>
<dbReference type="Proteomes" id="UP001338137">
    <property type="component" value="Unassembled WGS sequence"/>
</dbReference>
<evidence type="ECO:0000313" key="2">
    <source>
        <dbReference type="Proteomes" id="UP001338137"/>
    </source>
</evidence>
<organism evidence="1 2">
    <name type="scientific">Paenibacillus alba</name>
    <dbReference type="NCBI Taxonomy" id="1197127"/>
    <lineage>
        <taxon>Bacteria</taxon>
        <taxon>Bacillati</taxon>
        <taxon>Bacillota</taxon>
        <taxon>Bacilli</taxon>
        <taxon>Bacillales</taxon>
        <taxon>Paenibacillaceae</taxon>
        <taxon>Paenibacillus</taxon>
    </lineage>
</organism>
<dbReference type="RefSeq" id="WP_326070616.1">
    <property type="nucleotide sequence ID" value="NZ_JARLKY010000007.1"/>
</dbReference>
<dbReference type="PANTHER" id="PTHR41317">
    <property type="entry name" value="PD-(D_E)XK NUCLEASE FAMILY TRANSPOSASE"/>
    <property type="match status" value="1"/>
</dbReference>
<dbReference type="Pfam" id="PF12784">
    <property type="entry name" value="PDDEXK_2"/>
    <property type="match status" value="1"/>
</dbReference>
<gene>
    <name evidence="1" type="ORF">P4I72_03405</name>
</gene>
<proteinExistence type="predicted"/>
<evidence type="ECO:0000313" key="1">
    <source>
        <dbReference type="EMBL" id="MEC0226173.1"/>
    </source>
</evidence>
<dbReference type="EMBL" id="JARLKY010000007">
    <property type="protein sequence ID" value="MEC0226173.1"/>
    <property type="molecule type" value="Genomic_DNA"/>
</dbReference>
<name>A0ABU6FW88_9BACL</name>
<comment type="caution">
    <text evidence="1">The sequence shown here is derived from an EMBL/GenBank/DDBJ whole genome shotgun (WGS) entry which is preliminary data.</text>
</comment>
<dbReference type="NCBIfam" id="TIGR01784">
    <property type="entry name" value="T_den_put_tspse"/>
    <property type="match status" value="1"/>
</dbReference>
<dbReference type="InterPro" id="IPR010106">
    <property type="entry name" value="RpnA"/>
</dbReference>
<sequence length="221" mass="25584">MLDVRAKTEDGKQVNLEIQVSNKYDMAKRSLYYSAKMYEEQLEEGKLYTTLQKVISINILTFSCIPNDRFHNIFHMREDHTGELLIDDIEIHFMELSKLGIKAHEMDSRLVNWLMFINGTNQDRWEELAMDTPGLKKAMTTLEFLSQDKEVRMLYEMRKKALLDEQSALDYVESRGREEGKAARDKEIVANMLQEGLSVSLIAEVTGLSEAAIELLSKQMH</sequence>
<dbReference type="PANTHER" id="PTHR41317:SF1">
    <property type="entry name" value="PD-(D_E)XK NUCLEASE FAMILY TRANSPOSASE"/>
    <property type="match status" value="1"/>
</dbReference>
<keyword evidence="2" id="KW-1185">Reference proteome</keyword>
<protein>
    <submittedName>
        <fullName evidence="1">Rpn family recombination-promoting nuclease/putative transposase</fullName>
    </submittedName>
</protein>
<reference evidence="1 2" key="1">
    <citation type="submission" date="2023-03" db="EMBL/GenBank/DDBJ databases">
        <title>Bacillus Genome Sequencing.</title>
        <authorList>
            <person name="Dunlap C."/>
        </authorList>
    </citation>
    <scope>NUCLEOTIDE SEQUENCE [LARGE SCALE GENOMIC DNA]</scope>
    <source>
        <strain evidence="1 2">BD-533</strain>
    </source>
</reference>